<feature type="domain" description="HTH tetR-type" evidence="5">
    <location>
        <begin position="2"/>
        <end position="62"/>
    </location>
</feature>
<dbReference type="InterPro" id="IPR009057">
    <property type="entry name" value="Homeodomain-like_sf"/>
</dbReference>
<evidence type="ECO:0000256" key="2">
    <source>
        <dbReference type="ARBA" id="ARBA00023125"/>
    </source>
</evidence>
<evidence type="ECO:0000313" key="7">
    <source>
        <dbReference type="Proteomes" id="UP001595548"/>
    </source>
</evidence>
<sequence>MTDKRQILIDTALQLFYQNGVNSVGINEILNASGIAKKTLYRHFSGKNALILAVLEQRHRVFTQWLAGVLQGAPSDSEVVERLFNGLSAWFEGRVSALGNYRGCFFINTCAELGDTDSEISQFCQYHKRQVRQLIGESLGGKNNETLLDAICLLKEGAISAAYVAQDKWAPDACIRILRAL</sequence>
<dbReference type="Proteomes" id="UP001595548">
    <property type="component" value="Unassembled WGS sequence"/>
</dbReference>
<comment type="caution">
    <text evidence="6">The sequence shown here is derived from an EMBL/GenBank/DDBJ whole genome shotgun (WGS) entry which is preliminary data.</text>
</comment>
<protein>
    <submittedName>
        <fullName evidence="6">TetR/AcrR family transcriptional regulator</fullName>
    </submittedName>
</protein>
<evidence type="ECO:0000256" key="4">
    <source>
        <dbReference type="PROSITE-ProRule" id="PRU00335"/>
    </source>
</evidence>
<dbReference type="RefSeq" id="WP_382416246.1">
    <property type="nucleotide sequence ID" value="NZ_AP031500.1"/>
</dbReference>
<evidence type="ECO:0000313" key="6">
    <source>
        <dbReference type="EMBL" id="MFC3155508.1"/>
    </source>
</evidence>
<evidence type="ECO:0000256" key="3">
    <source>
        <dbReference type="ARBA" id="ARBA00023163"/>
    </source>
</evidence>
<dbReference type="InterPro" id="IPR036271">
    <property type="entry name" value="Tet_transcr_reg_TetR-rel_C_sf"/>
</dbReference>
<dbReference type="SUPFAM" id="SSF46689">
    <property type="entry name" value="Homeodomain-like"/>
    <property type="match status" value="1"/>
</dbReference>
<dbReference type="EMBL" id="JBHRTL010000006">
    <property type="protein sequence ID" value="MFC3155508.1"/>
    <property type="molecule type" value="Genomic_DNA"/>
</dbReference>
<feature type="DNA-binding region" description="H-T-H motif" evidence="4">
    <location>
        <begin position="25"/>
        <end position="44"/>
    </location>
</feature>
<gene>
    <name evidence="6" type="ORF">ACFOEB_09890</name>
</gene>
<keyword evidence="3" id="KW-0804">Transcription</keyword>
<dbReference type="SUPFAM" id="SSF48498">
    <property type="entry name" value="Tetracyclin repressor-like, C-terminal domain"/>
    <property type="match status" value="1"/>
</dbReference>
<evidence type="ECO:0000256" key="1">
    <source>
        <dbReference type="ARBA" id="ARBA00023015"/>
    </source>
</evidence>
<name>A0ABV7HNQ0_9GAMM</name>
<evidence type="ECO:0000259" key="5">
    <source>
        <dbReference type="PROSITE" id="PS50977"/>
    </source>
</evidence>
<dbReference type="Gene3D" id="1.10.357.10">
    <property type="entry name" value="Tetracycline Repressor, domain 2"/>
    <property type="match status" value="1"/>
</dbReference>
<proteinExistence type="predicted"/>
<accession>A0ABV7HNQ0</accession>
<dbReference type="InterPro" id="IPR001647">
    <property type="entry name" value="HTH_TetR"/>
</dbReference>
<keyword evidence="1" id="KW-0805">Transcription regulation</keyword>
<dbReference type="PANTHER" id="PTHR47506:SF1">
    <property type="entry name" value="HTH-TYPE TRANSCRIPTIONAL REGULATOR YJDC"/>
    <property type="match status" value="1"/>
</dbReference>
<dbReference type="PANTHER" id="PTHR47506">
    <property type="entry name" value="TRANSCRIPTIONAL REGULATORY PROTEIN"/>
    <property type="match status" value="1"/>
</dbReference>
<dbReference type="PRINTS" id="PR00455">
    <property type="entry name" value="HTHTETR"/>
</dbReference>
<reference evidence="7" key="1">
    <citation type="journal article" date="2019" name="Int. J. Syst. Evol. Microbiol.">
        <title>The Global Catalogue of Microorganisms (GCM) 10K type strain sequencing project: providing services to taxonomists for standard genome sequencing and annotation.</title>
        <authorList>
            <consortium name="The Broad Institute Genomics Platform"/>
            <consortium name="The Broad Institute Genome Sequencing Center for Infectious Disease"/>
            <person name="Wu L."/>
            <person name="Ma J."/>
        </authorList>
    </citation>
    <scope>NUCLEOTIDE SEQUENCE [LARGE SCALE GENOMIC DNA]</scope>
    <source>
        <strain evidence="7">KCTC 52141</strain>
    </source>
</reference>
<dbReference type="Pfam" id="PF00440">
    <property type="entry name" value="TetR_N"/>
    <property type="match status" value="1"/>
</dbReference>
<organism evidence="6 7">
    <name type="scientific">Gilvimarinus japonicus</name>
    <dbReference type="NCBI Taxonomy" id="1796469"/>
    <lineage>
        <taxon>Bacteria</taxon>
        <taxon>Pseudomonadati</taxon>
        <taxon>Pseudomonadota</taxon>
        <taxon>Gammaproteobacteria</taxon>
        <taxon>Cellvibrionales</taxon>
        <taxon>Cellvibrionaceae</taxon>
        <taxon>Gilvimarinus</taxon>
    </lineage>
</organism>
<keyword evidence="2 4" id="KW-0238">DNA-binding</keyword>
<keyword evidence="7" id="KW-1185">Reference proteome</keyword>
<dbReference type="PROSITE" id="PS50977">
    <property type="entry name" value="HTH_TETR_2"/>
    <property type="match status" value="1"/>
</dbReference>